<dbReference type="STRING" id="1798370.A2Z00_04530"/>
<feature type="domain" description="Glycosyltransferase 2-like" evidence="1">
    <location>
        <begin position="5"/>
        <end position="144"/>
    </location>
</feature>
<dbReference type="PANTHER" id="PTHR43630:SF2">
    <property type="entry name" value="GLYCOSYLTRANSFERASE"/>
    <property type="match status" value="1"/>
</dbReference>
<organism evidence="2 3">
    <name type="scientific">Candidatus Gottesmanbacteria bacterium RBG_13_45_10</name>
    <dbReference type="NCBI Taxonomy" id="1798370"/>
    <lineage>
        <taxon>Bacteria</taxon>
        <taxon>Candidatus Gottesmaniibacteriota</taxon>
    </lineage>
</organism>
<evidence type="ECO:0000313" key="3">
    <source>
        <dbReference type="Proteomes" id="UP000177268"/>
    </source>
</evidence>
<reference evidence="2 3" key="1">
    <citation type="journal article" date="2016" name="Nat. Commun.">
        <title>Thousands of microbial genomes shed light on interconnected biogeochemical processes in an aquifer system.</title>
        <authorList>
            <person name="Anantharaman K."/>
            <person name="Brown C.T."/>
            <person name="Hug L.A."/>
            <person name="Sharon I."/>
            <person name="Castelle C.J."/>
            <person name="Probst A.J."/>
            <person name="Thomas B.C."/>
            <person name="Singh A."/>
            <person name="Wilkins M.J."/>
            <person name="Karaoz U."/>
            <person name="Brodie E.L."/>
            <person name="Williams K.H."/>
            <person name="Hubbard S.S."/>
            <person name="Banfield J.F."/>
        </authorList>
    </citation>
    <scope>NUCLEOTIDE SEQUENCE [LARGE SCALE GENOMIC DNA]</scope>
</reference>
<dbReference type="Proteomes" id="UP000177268">
    <property type="component" value="Unassembled WGS sequence"/>
</dbReference>
<evidence type="ECO:0000259" key="1">
    <source>
        <dbReference type="Pfam" id="PF00535"/>
    </source>
</evidence>
<dbReference type="PANTHER" id="PTHR43630">
    <property type="entry name" value="POLY-BETA-1,6-N-ACETYL-D-GLUCOSAMINE SYNTHASE"/>
    <property type="match status" value="1"/>
</dbReference>
<dbReference type="SUPFAM" id="SSF53448">
    <property type="entry name" value="Nucleotide-diphospho-sugar transferases"/>
    <property type="match status" value="1"/>
</dbReference>
<dbReference type="CDD" id="cd02511">
    <property type="entry name" value="Beta4Glucosyltransferase"/>
    <property type="match status" value="1"/>
</dbReference>
<proteinExistence type="predicted"/>
<name>A0A1F5ZH32_9BACT</name>
<dbReference type="InterPro" id="IPR029044">
    <property type="entry name" value="Nucleotide-diphossugar_trans"/>
</dbReference>
<dbReference type="InterPro" id="IPR001173">
    <property type="entry name" value="Glyco_trans_2-like"/>
</dbReference>
<dbReference type="Gene3D" id="3.90.550.10">
    <property type="entry name" value="Spore Coat Polysaccharide Biosynthesis Protein SpsA, Chain A"/>
    <property type="match status" value="1"/>
</dbReference>
<sequence length="307" mass="35722">MSSISVVVSAWNEEGKIERCLASAKWANELIVVDNSSIDKTPHVAKKMGATVFTRPNNPMLNINKNFGFEKASSDWILCLDADEQLTPELSGEIQKVIRDSQETVGYWISRKNIIFGKWIEHGLWWPDKQLRLFRRGKGKFPCKHVHEYIEVSGPTGELTHPFTHYNYETVSQFVRKMDTIYTENEVNNLIASDYQFVWYDALRFPVSDFVKVFFAQEAYKDGLHGLILSLLQSFYSLIVFAKLWERKKFEERSITLASVQRELMTSGKDIHYWMLTSKIKNSTSPIAKLWLRMQRRFMALANVMDK</sequence>
<dbReference type="Pfam" id="PF00535">
    <property type="entry name" value="Glycos_transf_2"/>
    <property type="match status" value="1"/>
</dbReference>
<comment type="caution">
    <text evidence="2">The sequence shown here is derived from an EMBL/GenBank/DDBJ whole genome shotgun (WGS) entry which is preliminary data.</text>
</comment>
<dbReference type="AlphaFoldDB" id="A0A1F5ZH32"/>
<gene>
    <name evidence="2" type="ORF">A2Z00_04530</name>
</gene>
<accession>A0A1F5ZH32</accession>
<evidence type="ECO:0000313" key="2">
    <source>
        <dbReference type="EMBL" id="OGG11613.1"/>
    </source>
</evidence>
<protein>
    <recommendedName>
        <fullName evidence="1">Glycosyltransferase 2-like domain-containing protein</fullName>
    </recommendedName>
</protein>
<dbReference type="EMBL" id="MFIZ01000023">
    <property type="protein sequence ID" value="OGG11613.1"/>
    <property type="molecule type" value="Genomic_DNA"/>
</dbReference>